<dbReference type="InterPro" id="IPR045850">
    <property type="entry name" value="TRM2_met"/>
</dbReference>
<feature type="compositionally biased region" description="Basic and acidic residues" evidence="1">
    <location>
        <begin position="34"/>
        <end position="44"/>
    </location>
</feature>
<dbReference type="Proteomes" id="UP000079169">
    <property type="component" value="Unplaced"/>
</dbReference>
<proteinExistence type="predicted"/>
<dbReference type="RefSeq" id="XP_026679914.1">
    <property type="nucleotide sequence ID" value="XM_026824113.1"/>
</dbReference>
<keyword evidence="2" id="KW-1185">Reference proteome</keyword>
<dbReference type="PANTHER" id="PTHR45904:SF2">
    <property type="entry name" value="TRNA (URACIL-5-)-METHYLTRANSFERASE HOMOLOG A"/>
    <property type="match status" value="1"/>
</dbReference>
<protein>
    <submittedName>
        <fullName evidence="3 4">tRNA (Uracil-5-)-methyltransferase homolog A-like</fullName>
    </submittedName>
</protein>
<dbReference type="GO" id="GO:0003723">
    <property type="term" value="F:RNA binding"/>
    <property type="evidence" value="ECO:0007669"/>
    <property type="project" value="TreeGrafter"/>
</dbReference>
<dbReference type="PaxDb" id="121845-A0A3Q0IUJ0"/>
<dbReference type="STRING" id="121845.A0A3Q0IUJ0"/>
<dbReference type="GeneID" id="103509924"/>
<feature type="region of interest" description="Disordered" evidence="1">
    <location>
        <begin position="1"/>
        <end position="44"/>
    </location>
</feature>
<gene>
    <name evidence="3 4" type="primary">LOC103509924</name>
</gene>
<dbReference type="KEGG" id="dci:103509924"/>
<evidence type="ECO:0000313" key="2">
    <source>
        <dbReference type="Proteomes" id="UP000079169"/>
    </source>
</evidence>
<name>A0A3Q0IUJ0_DIACI</name>
<dbReference type="PANTHER" id="PTHR45904">
    <property type="entry name" value="TRNA (URACIL-5-)-METHYLTRANSFERASE"/>
    <property type="match status" value="1"/>
</dbReference>
<dbReference type="AlphaFoldDB" id="A0A3Q0IUJ0"/>
<reference evidence="3 4" key="1">
    <citation type="submission" date="2025-04" db="UniProtKB">
        <authorList>
            <consortium name="RefSeq"/>
        </authorList>
    </citation>
    <scope>IDENTIFICATION</scope>
</reference>
<evidence type="ECO:0000256" key="1">
    <source>
        <dbReference type="SAM" id="MobiDB-lite"/>
    </source>
</evidence>
<evidence type="ECO:0000313" key="3">
    <source>
        <dbReference type="RefSeq" id="XP_026679913.1"/>
    </source>
</evidence>
<dbReference type="RefSeq" id="XP_026679913.1">
    <property type="nucleotide sequence ID" value="XM_026824112.1"/>
</dbReference>
<accession>A0A3Q0IUJ0</accession>
<feature type="compositionally biased region" description="Polar residues" evidence="1">
    <location>
        <begin position="1"/>
        <end position="11"/>
    </location>
</feature>
<sequence length="125" mass="14429">MADTESWSNGGESDGSLKRKNEEGTDSDGANGFDVKKVKQEHEGENQPALKFLAYKDLPYEDQLKKKVEEVEQCFSTFHSSFPKQYPELGDWHKSQLLKWFRIEDIRPSPKIEGYRNKCELTIGK</sequence>
<evidence type="ECO:0000313" key="4">
    <source>
        <dbReference type="RefSeq" id="XP_026679914.1"/>
    </source>
</evidence>
<organism evidence="2 4">
    <name type="scientific">Diaphorina citri</name>
    <name type="common">Asian citrus psyllid</name>
    <dbReference type="NCBI Taxonomy" id="121845"/>
    <lineage>
        <taxon>Eukaryota</taxon>
        <taxon>Metazoa</taxon>
        <taxon>Ecdysozoa</taxon>
        <taxon>Arthropoda</taxon>
        <taxon>Hexapoda</taxon>
        <taxon>Insecta</taxon>
        <taxon>Pterygota</taxon>
        <taxon>Neoptera</taxon>
        <taxon>Paraneoptera</taxon>
        <taxon>Hemiptera</taxon>
        <taxon>Sternorrhyncha</taxon>
        <taxon>Psylloidea</taxon>
        <taxon>Psyllidae</taxon>
        <taxon>Diaphorininae</taxon>
        <taxon>Diaphorina</taxon>
    </lineage>
</organism>